<dbReference type="AlphaFoldDB" id="A0AAW4W2F6"/>
<accession>A0AAW4W2F6</accession>
<dbReference type="RefSeq" id="WP_227600985.1">
    <property type="nucleotide sequence ID" value="NZ_JAJEPX010000034.1"/>
</dbReference>
<feature type="non-terminal residue" evidence="1">
    <location>
        <position position="1"/>
    </location>
</feature>
<comment type="caution">
    <text evidence="1">The sequence shown here is derived from an EMBL/GenBank/DDBJ whole genome shotgun (WGS) entry which is preliminary data.</text>
</comment>
<sequence>TLESDVSLYFNWSCDFQRFTKSKKLSKFQVRTTTFVLLNKSLSTSLFNLQGAIFLCLQRKIAPRVENLPDFRPRYSNASAFDH</sequence>
<evidence type="ECO:0000313" key="1">
    <source>
        <dbReference type="EMBL" id="MCC2177436.1"/>
    </source>
</evidence>
<organism evidence="1 2">
    <name type="scientific">Agathobaculum butyriciproducens</name>
    <dbReference type="NCBI Taxonomy" id="1628085"/>
    <lineage>
        <taxon>Bacteria</taxon>
        <taxon>Bacillati</taxon>
        <taxon>Bacillota</taxon>
        <taxon>Clostridia</taxon>
        <taxon>Eubacteriales</taxon>
        <taxon>Butyricicoccaceae</taxon>
        <taxon>Agathobaculum</taxon>
    </lineage>
</organism>
<dbReference type="Proteomes" id="UP001298753">
    <property type="component" value="Unassembled WGS sequence"/>
</dbReference>
<keyword evidence="2" id="KW-1185">Reference proteome</keyword>
<name>A0AAW4W2F6_9FIRM</name>
<gene>
    <name evidence="1" type="ORF">LKD22_09920</name>
</gene>
<evidence type="ECO:0000313" key="2">
    <source>
        <dbReference type="Proteomes" id="UP001298753"/>
    </source>
</evidence>
<reference evidence="1 2" key="1">
    <citation type="submission" date="2021-10" db="EMBL/GenBank/DDBJ databases">
        <title>Anaerobic single-cell dispensing facilitates the cultivation of human gut bacteria.</title>
        <authorList>
            <person name="Afrizal A."/>
        </authorList>
    </citation>
    <scope>NUCLEOTIDE SEQUENCE [LARGE SCALE GENOMIC DNA]</scope>
    <source>
        <strain evidence="1 2">CLA-AA-H270</strain>
    </source>
</reference>
<proteinExistence type="predicted"/>
<dbReference type="EMBL" id="JAJEPX010000034">
    <property type="protein sequence ID" value="MCC2177436.1"/>
    <property type="molecule type" value="Genomic_DNA"/>
</dbReference>
<protein>
    <submittedName>
        <fullName evidence="1">Uncharacterized protein</fullName>
    </submittedName>
</protein>